<dbReference type="AlphaFoldDB" id="A0A9W9NGN1"/>
<accession>A0A9W9NGN1</accession>
<gene>
    <name evidence="1" type="ORF">N7468_008805</name>
</gene>
<reference evidence="1" key="1">
    <citation type="submission" date="2022-11" db="EMBL/GenBank/DDBJ databases">
        <authorList>
            <person name="Petersen C."/>
        </authorList>
    </citation>
    <scope>NUCLEOTIDE SEQUENCE</scope>
    <source>
        <strain evidence="1">IBT 19713</strain>
    </source>
</reference>
<sequence length="83" mass="9674">MKHDISPKIGLHDIWCLWLSTSFPTLDAVHSRRRCAVVNDIYMLRAARIRTYAFGRLQHIPEHTQASLLHLKFSSYLTFVAHN</sequence>
<keyword evidence="2" id="KW-1185">Reference proteome</keyword>
<dbReference type="Proteomes" id="UP001150941">
    <property type="component" value="Unassembled WGS sequence"/>
</dbReference>
<organism evidence="1 2">
    <name type="scientific">Penicillium chermesinum</name>
    <dbReference type="NCBI Taxonomy" id="63820"/>
    <lineage>
        <taxon>Eukaryota</taxon>
        <taxon>Fungi</taxon>
        <taxon>Dikarya</taxon>
        <taxon>Ascomycota</taxon>
        <taxon>Pezizomycotina</taxon>
        <taxon>Eurotiomycetes</taxon>
        <taxon>Eurotiomycetidae</taxon>
        <taxon>Eurotiales</taxon>
        <taxon>Aspergillaceae</taxon>
        <taxon>Penicillium</taxon>
    </lineage>
</organism>
<dbReference type="GeneID" id="83205404"/>
<proteinExistence type="predicted"/>
<dbReference type="RefSeq" id="XP_058326431.1">
    <property type="nucleotide sequence ID" value="XM_058478101.1"/>
</dbReference>
<protein>
    <submittedName>
        <fullName evidence="1">Uncharacterized protein</fullName>
    </submittedName>
</protein>
<reference evidence="1" key="2">
    <citation type="journal article" date="2023" name="IMA Fungus">
        <title>Comparative genomic study of the Penicillium genus elucidates a diverse pangenome and 15 lateral gene transfer events.</title>
        <authorList>
            <person name="Petersen C."/>
            <person name="Sorensen T."/>
            <person name="Nielsen M.R."/>
            <person name="Sondergaard T.E."/>
            <person name="Sorensen J.L."/>
            <person name="Fitzpatrick D.A."/>
            <person name="Frisvad J.C."/>
            <person name="Nielsen K.L."/>
        </authorList>
    </citation>
    <scope>NUCLEOTIDE SEQUENCE</scope>
    <source>
        <strain evidence="1">IBT 19713</strain>
    </source>
</reference>
<evidence type="ECO:0000313" key="1">
    <source>
        <dbReference type="EMBL" id="KAJ5219601.1"/>
    </source>
</evidence>
<dbReference type="EMBL" id="JAPQKS010000007">
    <property type="protein sequence ID" value="KAJ5219601.1"/>
    <property type="molecule type" value="Genomic_DNA"/>
</dbReference>
<evidence type="ECO:0000313" key="2">
    <source>
        <dbReference type="Proteomes" id="UP001150941"/>
    </source>
</evidence>
<name>A0A9W9NGN1_9EURO</name>
<comment type="caution">
    <text evidence="1">The sequence shown here is derived from an EMBL/GenBank/DDBJ whole genome shotgun (WGS) entry which is preliminary data.</text>
</comment>